<name>A0A1V9ZVX9_9STRA</name>
<dbReference type="Proteomes" id="UP000243217">
    <property type="component" value="Unassembled WGS sequence"/>
</dbReference>
<feature type="transmembrane region" description="Helical" evidence="1">
    <location>
        <begin position="12"/>
        <end position="31"/>
    </location>
</feature>
<evidence type="ECO:0000256" key="1">
    <source>
        <dbReference type="SAM" id="Phobius"/>
    </source>
</evidence>
<dbReference type="OrthoDB" id="157199at2759"/>
<sequence length="294" mass="32322">MPQQAPCGQGMVLAILYLGFATIVAVSTYYLNGIANTPVFFGVVMEAFDYNQWDVPVNTLLQGTADLNLNISVAPADGSVSLSDLLYKTCPMNDQSCANTFLPNVNQVWYKVGKAFALIPNFDEPKFQDPNNLVKFKHINNLSGWNKAVVQFYIDGYDMAITCMVRRTSFYLTQAAISTAVVDSLAYCSRRAYDPNWMCENEVALDVNTYAIQMTQGKATYIGVVKRGQVYLNAGRTAILSGGLSGNVFVQTVPAIDEYMGGIVQASAPWDVLGVTRCNNYDPKTKLGFLLQLQ</sequence>
<accession>A0A1V9ZVX9</accession>
<keyword evidence="1" id="KW-0472">Membrane</keyword>
<keyword evidence="1" id="KW-0812">Transmembrane</keyword>
<feature type="non-terminal residue" evidence="2">
    <location>
        <position position="294"/>
    </location>
</feature>
<comment type="caution">
    <text evidence="2">The sequence shown here is derived from an EMBL/GenBank/DDBJ whole genome shotgun (WGS) entry which is preliminary data.</text>
</comment>
<dbReference type="EMBL" id="JNBS01001212">
    <property type="protein sequence ID" value="OQS02172.1"/>
    <property type="molecule type" value="Genomic_DNA"/>
</dbReference>
<evidence type="ECO:0000313" key="3">
    <source>
        <dbReference type="Proteomes" id="UP000243217"/>
    </source>
</evidence>
<dbReference type="AlphaFoldDB" id="A0A1V9ZVX9"/>
<reference evidence="2 3" key="1">
    <citation type="journal article" date="2014" name="Genome Biol. Evol.">
        <title>The secreted proteins of Achlya hypogyna and Thraustotheca clavata identify the ancestral oomycete secretome and reveal gene acquisitions by horizontal gene transfer.</title>
        <authorList>
            <person name="Misner I."/>
            <person name="Blouin N."/>
            <person name="Leonard G."/>
            <person name="Richards T.A."/>
            <person name="Lane C.E."/>
        </authorList>
    </citation>
    <scope>NUCLEOTIDE SEQUENCE [LARGE SCALE GENOMIC DNA]</scope>
    <source>
        <strain evidence="2 3">ATCC 34112</strain>
    </source>
</reference>
<keyword evidence="1" id="KW-1133">Transmembrane helix</keyword>
<gene>
    <name evidence="2" type="ORF">THRCLA_05433</name>
</gene>
<organism evidence="2 3">
    <name type="scientific">Thraustotheca clavata</name>
    <dbReference type="NCBI Taxonomy" id="74557"/>
    <lineage>
        <taxon>Eukaryota</taxon>
        <taxon>Sar</taxon>
        <taxon>Stramenopiles</taxon>
        <taxon>Oomycota</taxon>
        <taxon>Saprolegniomycetes</taxon>
        <taxon>Saprolegniales</taxon>
        <taxon>Achlyaceae</taxon>
        <taxon>Thraustotheca</taxon>
    </lineage>
</organism>
<protein>
    <submittedName>
        <fullName evidence="2">Uncharacterized protein</fullName>
    </submittedName>
</protein>
<evidence type="ECO:0000313" key="2">
    <source>
        <dbReference type="EMBL" id="OQS02172.1"/>
    </source>
</evidence>
<proteinExistence type="predicted"/>
<keyword evidence="3" id="KW-1185">Reference proteome</keyword>